<dbReference type="Proteomes" id="UP000030742">
    <property type="component" value="Unassembled WGS sequence"/>
</dbReference>
<organism evidence="2 3">
    <name type="scientific">Dendroctonus ponderosae</name>
    <name type="common">Mountain pine beetle</name>
    <dbReference type="NCBI Taxonomy" id="77166"/>
    <lineage>
        <taxon>Eukaryota</taxon>
        <taxon>Metazoa</taxon>
        <taxon>Ecdysozoa</taxon>
        <taxon>Arthropoda</taxon>
        <taxon>Hexapoda</taxon>
        <taxon>Insecta</taxon>
        <taxon>Pterygota</taxon>
        <taxon>Neoptera</taxon>
        <taxon>Endopterygota</taxon>
        <taxon>Coleoptera</taxon>
        <taxon>Polyphaga</taxon>
        <taxon>Cucujiformia</taxon>
        <taxon>Curculionidae</taxon>
        <taxon>Scolytinae</taxon>
        <taxon>Dendroctonus</taxon>
    </lineage>
</organism>
<feature type="region of interest" description="Disordered" evidence="1">
    <location>
        <begin position="98"/>
        <end position="121"/>
    </location>
</feature>
<evidence type="ECO:0000256" key="1">
    <source>
        <dbReference type="SAM" id="MobiDB-lite"/>
    </source>
</evidence>
<gene>
    <name evidence="2" type="ORF">D910_00098</name>
</gene>
<evidence type="ECO:0000313" key="2">
    <source>
        <dbReference type="EMBL" id="ERL83284.1"/>
    </source>
</evidence>
<proteinExistence type="predicted"/>
<protein>
    <submittedName>
        <fullName evidence="2">Uncharacterized protein</fullName>
    </submittedName>
</protein>
<feature type="compositionally biased region" description="Basic and acidic residues" evidence="1">
    <location>
        <begin position="1"/>
        <end position="10"/>
    </location>
</feature>
<dbReference type="AlphaFoldDB" id="U4TPE2"/>
<feature type="compositionally biased region" description="Basic and acidic residues" evidence="1">
    <location>
        <begin position="44"/>
        <end position="57"/>
    </location>
</feature>
<sequence length="121" mass="14224">MKKLREEFKNHQQSVKTEVVTGSLDERRSDLVTSISRGRKQKLMTRERNSPSDESEARLSPARVRARNPTRPEHLSHITFLEYFRLATNDVYAEMLKKKSGRKRRSTANRQFVYSKRADQS</sequence>
<dbReference type="EMBL" id="KB629791">
    <property type="protein sequence ID" value="ERL83284.1"/>
    <property type="molecule type" value="Genomic_DNA"/>
</dbReference>
<feature type="non-terminal residue" evidence="2">
    <location>
        <position position="121"/>
    </location>
</feature>
<reference evidence="2 3" key="1">
    <citation type="journal article" date="2013" name="Genome Biol.">
        <title>Draft genome of the mountain pine beetle, Dendroctonus ponderosae Hopkins, a major forest pest.</title>
        <authorList>
            <person name="Keeling C.I."/>
            <person name="Yuen M.M."/>
            <person name="Liao N.Y."/>
            <person name="Docking T.R."/>
            <person name="Chan S.K."/>
            <person name="Taylor G.A."/>
            <person name="Palmquist D.L."/>
            <person name="Jackman S.D."/>
            <person name="Nguyen A."/>
            <person name="Li M."/>
            <person name="Henderson H."/>
            <person name="Janes J.K."/>
            <person name="Zhao Y."/>
            <person name="Pandoh P."/>
            <person name="Moore R."/>
            <person name="Sperling F.A."/>
            <person name="Huber D.P."/>
            <person name="Birol I."/>
            <person name="Jones S.J."/>
            <person name="Bohlmann J."/>
        </authorList>
    </citation>
    <scope>NUCLEOTIDE SEQUENCE</scope>
</reference>
<name>U4TPE2_DENPD</name>
<dbReference type="STRING" id="77166.U4TPE2"/>
<feature type="region of interest" description="Disordered" evidence="1">
    <location>
        <begin position="1"/>
        <end position="70"/>
    </location>
</feature>
<accession>U4TPE2</accession>
<evidence type="ECO:0000313" key="3">
    <source>
        <dbReference type="Proteomes" id="UP000030742"/>
    </source>
</evidence>
<feature type="compositionally biased region" description="Basic residues" evidence="1">
    <location>
        <begin position="98"/>
        <end position="107"/>
    </location>
</feature>